<dbReference type="Proteomes" id="UP001144323">
    <property type="component" value="Unassembled WGS sequence"/>
</dbReference>
<evidence type="ECO:0000256" key="3">
    <source>
        <dbReference type="ARBA" id="ARBA00023125"/>
    </source>
</evidence>
<reference evidence="6" key="1">
    <citation type="journal article" date="2023" name="Int. J. Syst. Evol. Microbiol.">
        <title>Methylocystis iwaonis sp. nov., a type II methane-oxidizing bacterium from surface soil of a rice paddy field in Japan, and emended description of the genus Methylocystis (ex Whittenbury et al. 1970) Bowman et al. 1993.</title>
        <authorList>
            <person name="Kaise H."/>
            <person name="Sawadogo J.B."/>
            <person name="Alam M.S."/>
            <person name="Ueno C."/>
            <person name="Dianou D."/>
            <person name="Shinjo R."/>
            <person name="Asakawa S."/>
        </authorList>
    </citation>
    <scope>NUCLEOTIDE SEQUENCE</scope>
    <source>
        <strain evidence="6">LMG27198</strain>
    </source>
</reference>
<evidence type="ECO:0000259" key="5">
    <source>
        <dbReference type="PROSITE" id="PS50931"/>
    </source>
</evidence>
<dbReference type="PANTHER" id="PTHR30537">
    <property type="entry name" value="HTH-TYPE TRANSCRIPTIONAL REGULATOR"/>
    <property type="match status" value="1"/>
</dbReference>
<dbReference type="PROSITE" id="PS50931">
    <property type="entry name" value="HTH_LYSR"/>
    <property type="match status" value="1"/>
</dbReference>
<dbReference type="RefSeq" id="WP_281802172.1">
    <property type="nucleotide sequence ID" value="NZ_BSEC01000001.1"/>
</dbReference>
<dbReference type="InterPro" id="IPR005119">
    <property type="entry name" value="LysR_subst-bd"/>
</dbReference>
<dbReference type="SUPFAM" id="SSF53850">
    <property type="entry name" value="Periplasmic binding protein-like II"/>
    <property type="match status" value="1"/>
</dbReference>
<evidence type="ECO:0000256" key="4">
    <source>
        <dbReference type="ARBA" id="ARBA00023163"/>
    </source>
</evidence>
<organism evidence="6 7">
    <name type="scientific">Methylocystis echinoides</name>
    <dbReference type="NCBI Taxonomy" id="29468"/>
    <lineage>
        <taxon>Bacteria</taxon>
        <taxon>Pseudomonadati</taxon>
        <taxon>Pseudomonadota</taxon>
        <taxon>Alphaproteobacteria</taxon>
        <taxon>Hyphomicrobiales</taxon>
        <taxon>Methylocystaceae</taxon>
        <taxon>Methylocystis</taxon>
    </lineage>
</organism>
<dbReference type="Pfam" id="PF03466">
    <property type="entry name" value="LysR_substrate"/>
    <property type="match status" value="1"/>
</dbReference>
<keyword evidence="2" id="KW-0805">Transcription regulation</keyword>
<keyword evidence="7" id="KW-1185">Reference proteome</keyword>
<dbReference type="GO" id="GO:0003700">
    <property type="term" value="F:DNA-binding transcription factor activity"/>
    <property type="evidence" value="ECO:0007669"/>
    <property type="project" value="InterPro"/>
</dbReference>
<gene>
    <name evidence="6" type="ORF">LMG27198_17550</name>
</gene>
<name>A0A9W6GTQ5_9HYPH</name>
<dbReference type="GO" id="GO:0043565">
    <property type="term" value="F:sequence-specific DNA binding"/>
    <property type="evidence" value="ECO:0007669"/>
    <property type="project" value="TreeGrafter"/>
</dbReference>
<dbReference type="AlphaFoldDB" id="A0A9W6GTQ5"/>
<keyword evidence="3" id="KW-0238">DNA-binding</keyword>
<dbReference type="EMBL" id="BSEC01000001">
    <property type="protein sequence ID" value="GLI92763.1"/>
    <property type="molecule type" value="Genomic_DNA"/>
</dbReference>
<dbReference type="SUPFAM" id="SSF46785">
    <property type="entry name" value="Winged helix' DNA-binding domain"/>
    <property type="match status" value="1"/>
</dbReference>
<evidence type="ECO:0000256" key="2">
    <source>
        <dbReference type="ARBA" id="ARBA00023015"/>
    </source>
</evidence>
<dbReference type="Pfam" id="PF00126">
    <property type="entry name" value="HTH_1"/>
    <property type="match status" value="1"/>
</dbReference>
<dbReference type="GO" id="GO:0006351">
    <property type="term" value="P:DNA-templated transcription"/>
    <property type="evidence" value="ECO:0007669"/>
    <property type="project" value="TreeGrafter"/>
</dbReference>
<sequence>MDRFQELRSFVAVAETGGFARAAARLGSSPPAVTRLIAALEARLGVQLFNRTTRRVHLTDAGLRFAEGARTALDALDAVESEATGQSSVPSGRLTLTASVTMGRSLLPPIINDFLRAHPRVSAKVLLLDRVVNLVEEGVDIALRVGELPDSSLISVKVGAVKRILVASPDYLAKRGAPGAPDDLKLHSFIAFTGLMPDREWRYADGKRIRRVSLQPRFEINDAVSAIASAEQGEGVTICLSYMVAEKIKRGTLVEVLPHLSPPPAPVQLVYPQGRLVAPKVRSFVDFAAPRLRTAIGELSLKPPKTDKPSTRSRR</sequence>
<accession>A0A9W6GTQ5</accession>
<dbReference type="Gene3D" id="3.40.190.290">
    <property type="match status" value="1"/>
</dbReference>
<dbReference type="InterPro" id="IPR000847">
    <property type="entry name" value="LysR_HTH_N"/>
</dbReference>
<dbReference type="InterPro" id="IPR036390">
    <property type="entry name" value="WH_DNA-bd_sf"/>
</dbReference>
<evidence type="ECO:0000313" key="6">
    <source>
        <dbReference type="EMBL" id="GLI92763.1"/>
    </source>
</evidence>
<dbReference type="PRINTS" id="PR00039">
    <property type="entry name" value="HTHLYSR"/>
</dbReference>
<dbReference type="InterPro" id="IPR058163">
    <property type="entry name" value="LysR-type_TF_proteobact-type"/>
</dbReference>
<dbReference type="PANTHER" id="PTHR30537:SF5">
    <property type="entry name" value="HTH-TYPE TRANSCRIPTIONAL ACTIVATOR TTDR-RELATED"/>
    <property type="match status" value="1"/>
</dbReference>
<comment type="similarity">
    <text evidence="1">Belongs to the LysR transcriptional regulatory family.</text>
</comment>
<feature type="domain" description="HTH lysR-type" evidence="5">
    <location>
        <begin position="1"/>
        <end position="59"/>
    </location>
</feature>
<dbReference type="InterPro" id="IPR036388">
    <property type="entry name" value="WH-like_DNA-bd_sf"/>
</dbReference>
<dbReference type="Gene3D" id="1.10.10.10">
    <property type="entry name" value="Winged helix-like DNA-binding domain superfamily/Winged helix DNA-binding domain"/>
    <property type="match status" value="1"/>
</dbReference>
<dbReference type="FunFam" id="1.10.10.10:FF:000001">
    <property type="entry name" value="LysR family transcriptional regulator"/>
    <property type="match status" value="1"/>
</dbReference>
<dbReference type="CDD" id="cd08471">
    <property type="entry name" value="PBP2_CrgA_like_2"/>
    <property type="match status" value="1"/>
</dbReference>
<protein>
    <submittedName>
        <fullName evidence="6">LysR family transcriptional regulator</fullName>
    </submittedName>
</protein>
<evidence type="ECO:0000313" key="7">
    <source>
        <dbReference type="Proteomes" id="UP001144323"/>
    </source>
</evidence>
<keyword evidence="4" id="KW-0804">Transcription</keyword>
<comment type="caution">
    <text evidence="6">The sequence shown here is derived from an EMBL/GenBank/DDBJ whole genome shotgun (WGS) entry which is preliminary data.</text>
</comment>
<evidence type="ECO:0000256" key="1">
    <source>
        <dbReference type="ARBA" id="ARBA00009437"/>
    </source>
</evidence>
<proteinExistence type="inferred from homology"/>